<evidence type="ECO:0000313" key="3">
    <source>
        <dbReference type="Proteomes" id="UP001303889"/>
    </source>
</evidence>
<gene>
    <name evidence="2" type="ORF">C8A05DRAFT_15794</name>
</gene>
<feature type="region of interest" description="Disordered" evidence="1">
    <location>
        <begin position="1"/>
        <end position="99"/>
    </location>
</feature>
<comment type="caution">
    <text evidence="2">The sequence shown here is derived from an EMBL/GenBank/DDBJ whole genome shotgun (WGS) entry which is preliminary data.</text>
</comment>
<feature type="region of interest" description="Disordered" evidence="1">
    <location>
        <begin position="150"/>
        <end position="174"/>
    </location>
</feature>
<reference evidence="2" key="2">
    <citation type="submission" date="2023-05" db="EMBL/GenBank/DDBJ databases">
        <authorList>
            <consortium name="Lawrence Berkeley National Laboratory"/>
            <person name="Steindorff A."/>
            <person name="Hensen N."/>
            <person name="Bonometti L."/>
            <person name="Westerberg I."/>
            <person name="Brannstrom I.O."/>
            <person name="Guillou S."/>
            <person name="Cros-Aarteil S."/>
            <person name="Calhoun S."/>
            <person name="Haridas S."/>
            <person name="Kuo A."/>
            <person name="Mondo S."/>
            <person name="Pangilinan J."/>
            <person name="Riley R."/>
            <person name="Labutti K."/>
            <person name="Andreopoulos B."/>
            <person name="Lipzen A."/>
            <person name="Chen C."/>
            <person name="Yanf M."/>
            <person name="Daum C."/>
            <person name="Ng V."/>
            <person name="Clum A."/>
            <person name="Ohm R."/>
            <person name="Martin F."/>
            <person name="Silar P."/>
            <person name="Natvig D."/>
            <person name="Lalanne C."/>
            <person name="Gautier V."/>
            <person name="Ament-Velasquez S.L."/>
            <person name="Kruys A."/>
            <person name="Hutchinson M.I."/>
            <person name="Powell A.J."/>
            <person name="Barry K."/>
            <person name="Miller A.N."/>
            <person name="Grigoriev I.V."/>
            <person name="Debuchy R."/>
            <person name="Gladieux P."/>
            <person name="Thoren M.H."/>
            <person name="Johannesson H."/>
        </authorList>
    </citation>
    <scope>NUCLEOTIDE SEQUENCE</scope>
    <source>
        <strain evidence="2">CBS 103.79</strain>
    </source>
</reference>
<evidence type="ECO:0000256" key="1">
    <source>
        <dbReference type="SAM" id="MobiDB-lite"/>
    </source>
</evidence>
<dbReference type="EMBL" id="MU855532">
    <property type="protein sequence ID" value="KAK3902104.1"/>
    <property type="molecule type" value="Genomic_DNA"/>
</dbReference>
<proteinExistence type="predicted"/>
<dbReference type="Proteomes" id="UP001303889">
    <property type="component" value="Unassembled WGS sequence"/>
</dbReference>
<keyword evidence="3" id="KW-1185">Reference proteome</keyword>
<feature type="compositionally biased region" description="Basic residues" evidence="1">
    <location>
        <begin position="1"/>
        <end position="13"/>
    </location>
</feature>
<feature type="compositionally biased region" description="Low complexity" evidence="1">
    <location>
        <begin position="74"/>
        <end position="91"/>
    </location>
</feature>
<organism evidence="2 3">
    <name type="scientific">Staphylotrichum tortipilum</name>
    <dbReference type="NCBI Taxonomy" id="2831512"/>
    <lineage>
        <taxon>Eukaryota</taxon>
        <taxon>Fungi</taxon>
        <taxon>Dikarya</taxon>
        <taxon>Ascomycota</taxon>
        <taxon>Pezizomycotina</taxon>
        <taxon>Sordariomycetes</taxon>
        <taxon>Sordariomycetidae</taxon>
        <taxon>Sordariales</taxon>
        <taxon>Chaetomiaceae</taxon>
        <taxon>Staphylotrichum</taxon>
    </lineage>
</organism>
<feature type="compositionally biased region" description="Low complexity" evidence="1">
    <location>
        <begin position="50"/>
        <end position="61"/>
    </location>
</feature>
<evidence type="ECO:0000313" key="2">
    <source>
        <dbReference type="EMBL" id="KAK3902104.1"/>
    </source>
</evidence>
<name>A0AAN6RTE3_9PEZI</name>
<reference evidence="2" key="1">
    <citation type="journal article" date="2023" name="Mol. Phylogenet. Evol.">
        <title>Genome-scale phylogeny and comparative genomics of the fungal order Sordariales.</title>
        <authorList>
            <person name="Hensen N."/>
            <person name="Bonometti L."/>
            <person name="Westerberg I."/>
            <person name="Brannstrom I.O."/>
            <person name="Guillou S."/>
            <person name="Cros-Aarteil S."/>
            <person name="Calhoun S."/>
            <person name="Haridas S."/>
            <person name="Kuo A."/>
            <person name="Mondo S."/>
            <person name="Pangilinan J."/>
            <person name="Riley R."/>
            <person name="LaButti K."/>
            <person name="Andreopoulos B."/>
            <person name="Lipzen A."/>
            <person name="Chen C."/>
            <person name="Yan M."/>
            <person name="Daum C."/>
            <person name="Ng V."/>
            <person name="Clum A."/>
            <person name="Steindorff A."/>
            <person name="Ohm R.A."/>
            <person name="Martin F."/>
            <person name="Silar P."/>
            <person name="Natvig D.O."/>
            <person name="Lalanne C."/>
            <person name="Gautier V."/>
            <person name="Ament-Velasquez S.L."/>
            <person name="Kruys A."/>
            <person name="Hutchinson M.I."/>
            <person name="Powell A.J."/>
            <person name="Barry K."/>
            <person name="Miller A.N."/>
            <person name="Grigoriev I.V."/>
            <person name="Debuchy R."/>
            <person name="Gladieux P."/>
            <person name="Hiltunen Thoren M."/>
            <person name="Johannesson H."/>
        </authorList>
    </citation>
    <scope>NUCLEOTIDE SEQUENCE</scope>
    <source>
        <strain evidence="2">CBS 103.79</strain>
    </source>
</reference>
<dbReference type="AlphaFoldDB" id="A0AAN6RTE3"/>
<feature type="compositionally biased region" description="Pro residues" evidence="1">
    <location>
        <begin position="151"/>
        <end position="174"/>
    </location>
</feature>
<accession>A0AAN6RTE3</accession>
<protein>
    <submittedName>
        <fullName evidence="2">Uncharacterized protein</fullName>
    </submittedName>
</protein>
<sequence length="384" mass="40364">MASKRDRKGKTPIRHVSIVDGDLSPRSQPASPGPSNGGPSNTSRSTAQGSPAPSHASSASHTRSRPDANPPVTSPAASSAPSAPVGQQPPSNHSSVGPAQLPLQLPVQLPLQPPQQFANWAPFVGFAQASLSSPFQPVLSPLGMVAQQPLAPAPVNPPDELGPPPPPPAPPANPPVLNPYGVHFQPQVPGTEQGPMINRYVPRQDGFGLPGGQQLPNFMVITSGVPMGPMPAGVLAANVAPFTGPINPIVLQQPVGQPMMVQNHSIPGGPPLMLPGPTQAIQIPGNHPLGGAGFPGQPPVHVEPAMGVGLTPNETTAQNMQVAQNNRAFEPQDFKPADPDPYRLYWIRELNGHWALFPRRQIDRLDARWCRNAEGVVYALRVSE</sequence>